<evidence type="ECO:0000313" key="3">
    <source>
        <dbReference type="EMBL" id="KAG2640370.1"/>
    </source>
</evidence>
<sequence>MKSLPCIQHWSGTGGEDYATKATRKTGASLMDKPMNSETGTHEKLGTEHPSTNARIFTAMASIPSSKAHEQEVEIEVVKETSTSQGLAHDLSMPMEALALDQTDPRQSQAALVTPVPDQVTTNIPTKSTSSVPPATTLVATSDISHIQTQLQYDKNLRTELYNICNQHSESLFQRIEAYISQSQVYKDVSRLKEELRYAISDKIEDFGKVRILEERLKEQTDKLQSESKRSQEIMASQRELLREHEALKSEMAKKDEDLTNLKHGSTMVDVPAMGSSQ</sequence>
<evidence type="ECO:0000256" key="1">
    <source>
        <dbReference type="SAM" id="MobiDB-lite"/>
    </source>
</evidence>
<evidence type="ECO:0000313" key="2">
    <source>
        <dbReference type="EMBL" id="KAG2640368.1"/>
    </source>
</evidence>
<organism evidence="3 4">
    <name type="scientific">Panicum virgatum</name>
    <name type="common">Blackwell switchgrass</name>
    <dbReference type="NCBI Taxonomy" id="38727"/>
    <lineage>
        <taxon>Eukaryota</taxon>
        <taxon>Viridiplantae</taxon>
        <taxon>Streptophyta</taxon>
        <taxon>Embryophyta</taxon>
        <taxon>Tracheophyta</taxon>
        <taxon>Spermatophyta</taxon>
        <taxon>Magnoliopsida</taxon>
        <taxon>Liliopsida</taxon>
        <taxon>Poales</taxon>
        <taxon>Poaceae</taxon>
        <taxon>PACMAD clade</taxon>
        <taxon>Panicoideae</taxon>
        <taxon>Panicodae</taxon>
        <taxon>Paniceae</taxon>
        <taxon>Panicinae</taxon>
        <taxon>Panicum</taxon>
        <taxon>Panicum sect. Hiantes</taxon>
    </lineage>
</organism>
<dbReference type="EMBL" id="CM029039">
    <property type="protein sequence ID" value="KAG2640368.1"/>
    <property type="molecule type" value="Genomic_DNA"/>
</dbReference>
<gene>
    <name evidence="2" type="ORF">PVAP13_2KG088500</name>
    <name evidence="3" type="ORF">PVAP13_2KG088732</name>
</gene>
<dbReference type="EMBL" id="CM029039">
    <property type="protein sequence ID" value="KAG2640370.1"/>
    <property type="molecule type" value="Genomic_DNA"/>
</dbReference>
<feature type="region of interest" description="Disordered" evidence="1">
    <location>
        <begin position="252"/>
        <end position="278"/>
    </location>
</feature>
<dbReference type="Proteomes" id="UP000823388">
    <property type="component" value="Chromosome 2K"/>
</dbReference>
<protein>
    <submittedName>
        <fullName evidence="3">Uncharacterized protein</fullName>
    </submittedName>
</protein>
<dbReference type="AlphaFoldDB" id="A0A8T0VZ04"/>
<proteinExistence type="predicted"/>
<dbReference type="OrthoDB" id="1305878at2759"/>
<feature type="compositionally biased region" description="Basic and acidic residues" evidence="1">
    <location>
        <begin position="252"/>
        <end position="261"/>
    </location>
</feature>
<reference evidence="3 4" key="1">
    <citation type="submission" date="2020-05" db="EMBL/GenBank/DDBJ databases">
        <title>WGS assembly of Panicum virgatum.</title>
        <authorList>
            <person name="Lovell J.T."/>
            <person name="Jenkins J."/>
            <person name="Shu S."/>
            <person name="Juenger T.E."/>
            <person name="Schmutz J."/>
        </authorList>
    </citation>
    <scope>NUCLEOTIDE SEQUENCE [LARGE SCALE GENOMIC DNA]</scope>
    <source>
        <strain evidence="3">AP13</strain>
        <strain evidence="4">cv. AP13</strain>
    </source>
</reference>
<name>A0A8T0VZ04_PANVG</name>
<accession>A0A8T0VZ04</accession>
<feature type="region of interest" description="Disordered" evidence="1">
    <location>
        <begin position="1"/>
        <end position="48"/>
    </location>
</feature>
<comment type="caution">
    <text evidence="3">The sequence shown here is derived from an EMBL/GenBank/DDBJ whole genome shotgun (WGS) entry which is preliminary data.</text>
</comment>
<keyword evidence="4" id="KW-1185">Reference proteome</keyword>
<evidence type="ECO:0000313" key="4">
    <source>
        <dbReference type="Proteomes" id="UP000823388"/>
    </source>
</evidence>